<feature type="non-terminal residue" evidence="1">
    <location>
        <position position="1"/>
    </location>
</feature>
<keyword evidence="2" id="KW-1185">Reference proteome</keyword>
<comment type="caution">
    <text evidence="1">The sequence shown here is derived from an EMBL/GenBank/DDBJ whole genome shotgun (WGS) entry which is preliminary data.</text>
</comment>
<proteinExistence type="predicted"/>
<dbReference type="AlphaFoldDB" id="A0A371GIE6"/>
<gene>
    <name evidence="1" type="ORF">CR513_27815</name>
</gene>
<name>A0A371GIE6_MUCPR</name>
<dbReference type="Proteomes" id="UP000257109">
    <property type="component" value="Unassembled WGS sequence"/>
</dbReference>
<evidence type="ECO:0000313" key="2">
    <source>
        <dbReference type="Proteomes" id="UP000257109"/>
    </source>
</evidence>
<accession>A0A371GIE6</accession>
<sequence>MDTRGYINLLTTSSESSAFHTISIRYLIVEADISYNVLIAQLTLNALNAIVSEKCAFNHMETYLYL</sequence>
<reference evidence="1" key="1">
    <citation type="submission" date="2018-05" db="EMBL/GenBank/DDBJ databases">
        <title>Draft genome of Mucuna pruriens seed.</title>
        <authorList>
            <person name="Nnadi N.E."/>
            <person name="Vos R."/>
            <person name="Hasami M.H."/>
            <person name="Devisetty U.K."/>
            <person name="Aguiy J.C."/>
        </authorList>
    </citation>
    <scope>NUCLEOTIDE SEQUENCE [LARGE SCALE GENOMIC DNA]</scope>
    <source>
        <strain evidence="1">JCA_2017</strain>
    </source>
</reference>
<protein>
    <submittedName>
        <fullName evidence="1">Uncharacterized protein</fullName>
    </submittedName>
</protein>
<dbReference type="EMBL" id="QJKJ01005426">
    <property type="protein sequence ID" value="RDX90337.1"/>
    <property type="molecule type" value="Genomic_DNA"/>
</dbReference>
<organism evidence="1 2">
    <name type="scientific">Mucuna pruriens</name>
    <name type="common">Velvet bean</name>
    <name type="synonym">Dolichos pruriens</name>
    <dbReference type="NCBI Taxonomy" id="157652"/>
    <lineage>
        <taxon>Eukaryota</taxon>
        <taxon>Viridiplantae</taxon>
        <taxon>Streptophyta</taxon>
        <taxon>Embryophyta</taxon>
        <taxon>Tracheophyta</taxon>
        <taxon>Spermatophyta</taxon>
        <taxon>Magnoliopsida</taxon>
        <taxon>eudicotyledons</taxon>
        <taxon>Gunneridae</taxon>
        <taxon>Pentapetalae</taxon>
        <taxon>rosids</taxon>
        <taxon>fabids</taxon>
        <taxon>Fabales</taxon>
        <taxon>Fabaceae</taxon>
        <taxon>Papilionoideae</taxon>
        <taxon>50 kb inversion clade</taxon>
        <taxon>NPAAA clade</taxon>
        <taxon>indigoferoid/millettioid clade</taxon>
        <taxon>Phaseoleae</taxon>
        <taxon>Mucuna</taxon>
    </lineage>
</organism>
<evidence type="ECO:0000313" key="1">
    <source>
        <dbReference type="EMBL" id="RDX90337.1"/>
    </source>
</evidence>
<dbReference type="OrthoDB" id="2919534at2759"/>